<gene>
    <name evidence="2" type="ORF">DI586_02890</name>
</gene>
<dbReference type="Gene3D" id="3.40.630.30">
    <property type="match status" value="1"/>
</dbReference>
<proteinExistence type="predicted"/>
<protein>
    <recommendedName>
        <fullName evidence="1">N-acetyltransferase domain-containing protein</fullName>
    </recommendedName>
</protein>
<dbReference type="Pfam" id="PF13302">
    <property type="entry name" value="Acetyltransf_3"/>
    <property type="match status" value="1"/>
</dbReference>
<organism evidence="2 3">
    <name type="scientific">Micavibrio aeruginosavorus</name>
    <dbReference type="NCBI Taxonomy" id="349221"/>
    <lineage>
        <taxon>Bacteria</taxon>
        <taxon>Pseudomonadati</taxon>
        <taxon>Bdellovibrionota</taxon>
        <taxon>Bdellovibrionia</taxon>
        <taxon>Bdellovibrionales</taxon>
        <taxon>Pseudobdellovibrionaceae</taxon>
        <taxon>Micavibrio</taxon>
    </lineage>
</organism>
<dbReference type="PANTHER" id="PTHR43792">
    <property type="entry name" value="GNAT FAMILY, PUTATIVE (AFU_ORTHOLOGUE AFUA_3G00765)-RELATED-RELATED"/>
    <property type="match status" value="1"/>
</dbReference>
<comment type="caution">
    <text evidence="2">The sequence shown here is derived from an EMBL/GenBank/DDBJ whole genome shotgun (WGS) entry which is preliminary data.</text>
</comment>
<reference evidence="2 3" key="1">
    <citation type="submission" date="2017-08" db="EMBL/GenBank/DDBJ databases">
        <title>Infants hospitalized years apart are colonized by the same room-sourced microbial strains.</title>
        <authorList>
            <person name="Brooks B."/>
            <person name="Olm M.R."/>
            <person name="Firek B.A."/>
            <person name="Baker R."/>
            <person name="Thomas B.C."/>
            <person name="Morowitz M.J."/>
            <person name="Banfield J.F."/>
        </authorList>
    </citation>
    <scope>NUCLEOTIDE SEQUENCE [LARGE SCALE GENOMIC DNA]</scope>
    <source>
        <strain evidence="2">S2_006_000_R2_64</strain>
    </source>
</reference>
<dbReference type="InterPro" id="IPR000182">
    <property type="entry name" value="GNAT_dom"/>
</dbReference>
<dbReference type="InterPro" id="IPR016181">
    <property type="entry name" value="Acyl_CoA_acyltransferase"/>
</dbReference>
<evidence type="ECO:0000313" key="2">
    <source>
        <dbReference type="EMBL" id="PZP56679.1"/>
    </source>
</evidence>
<dbReference type="PROSITE" id="PS51186">
    <property type="entry name" value="GNAT"/>
    <property type="match status" value="1"/>
</dbReference>
<evidence type="ECO:0000259" key="1">
    <source>
        <dbReference type="PROSITE" id="PS51186"/>
    </source>
</evidence>
<name>A0A2W5HSR8_9BACT</name>
<dbReference type="InterPro" id="IPR051531">
    <property type="entry name" value="N-acetyltransferase"/>
</dbReference>
<sequence>MVMTEEIFIRTPRLILRRPCLKDLESIHSAKVEAWGELQKWMSWASDAEYSLEATEQYILQSPSSACLPLIGVHADSGDFIVATGIDLVATDIYRTGYWVAPKYMGQGYATESCNALIRFCFAALDPIALYIDHYEGNFKSEKIIRKLGFMPTHILPKKHKSHATGEMLDVHEYARTDDDDLPPLEVIWS</sequence>
<dbReference type="GO" id="GO:0016747">
    <property type="term" value="F:acyltransferase activity, transferring groups other than amino-acyl groups"/>
    <property type="evidence" value="ECO:0007669"/>
    <property type="project" value="InterPro"/>
</dbReference>
<dbReference type="EMBL" id="QFOT01000018">
    <property type="protein sequence ID" value="PZP56679.1"/>
    <property type="molecule type" value="Genomic_DNA"/>
</dbReference>
<feature type="domain" description="N-acetyltransferase" evidence="1">
    <location>
        <begin position="25"/>
        <end position="172"/>
    </location>
</feature>
<evidence type="ECO:0000313" key="3">
    <source>
        <dbReference type="Proteomes" id="UP000249739"/>
    </source>
</evidence>
<dbReference type="SUPFAM" id="SSF55729">
    <property type="entry name" value="Acyl-CoA N-acyltransferases (Nat)"/>
    <property type="match status" value="1"/>
</dbReference>
<dbReference type="AlphaFoldDB" id="A0A2W5HSR8"/>
<accession>A0A2W5HSR8</accession>
<dbReference type="Proteomes" id="UP000249739">
    <property type="component" value="Unassembled WGS sequence"/>
</dbReference>